<keyword evidence="1" id="KW-0812">Transmembrane</keyword>
<dbReference type="Pfam" id="PF13193">
    <property type="entry name" value="AMP-binding_C"/>
    <property type="match status" value="1"/>
</dbReference>
<dbReference type="InterPro" id="IPR000873">
    <property type="entry name" value="AMP-dep_synth/lig_dom"/>
</dbReference>
<dbReference type="Gene3D" id="3.40.50.12780">
    <property type="entry name" value="N-terminal domain of ligase-like"/>
    <property type="match status" value="1"/>
</dbReference>
<keyword evidence="1" id="KW-1133">Transmembrane helix</keyword>
<dbReference type="NCBIfam" id="NF005863">
    <property type="entry name" value="PRK07798.1"/>
    <property type="match status" value="1"/>
</dbReference>
<proteinExistence type="predicted"/>
<dbReference type="PANTHER" id="PTHR43767">
    <property type="entry name" value="LONG-CHAIN-FATTY-ACID--COA LIGASE"/>
    <property type="match status" value="1"/>
</dbReference>
<dbReference type="InterPro" id="IPR042099">
    <property type="entry name" value="ANL_N_sf"/>
</dbReference>
<dbReference type="PROSITE" id="PS00455">
    <property type="entry name" value="AMP_BINDING"/>
    <property type="match status" value="1"/>
</dbReference>
<sequence length="540" mass="57988">MLTENWATLWEALAASQPDHVAVVIGDTHIRWRDLDERASRIASLFDSYGVGHDAKVGQLLYNCPEYLETAYASFKVRASTVNVNFRYKAPEIIHVLADSGASVLVYHAAFRDVVREARPSLPKVRLFLQIDGGDESELLDGAVDYAQAIESFSPMAPIVRSGNDSLLLYTGGTTGLPKGVVWSHTGLFGALAFTGYASMGLALPETVADVARVASELNGAGKSPVNMTAPPLMHGTAMFLAFSTFVLGGTVVLLGGRRFDAAELLRLVQRERVSQLSIVGDAFARPIVEELKRAELSGEPYDLSSLGRIVSTGATLSSEMKSALMERATQAVVMDMIGASEGGPFAVAMTMPGQDPVATAAFMATPNTSLFDPQTWEKIPFGSGRNGVLAAAGAMPDGYFGDAEKTAQTFRVIDGVRYTIPGDFAEIDEDGTVHLLGRGSVCINTGGEKVYPEEVEVAARSHPNVVDCVVVGLPDTRFGEIITLVAERSGEISESEVIEHVKKLLATYKAPRRVIFVDQVYRSPSGKADYRWAKEIASA</sequence>
<name>A0A6J6BI23_9ZZZZ</name>
<dbReference type="InterPro" id="IPR020845">
    <property type="entry name" value="AMP-binding_CS"/>
</dbReference>
<evidence type="ECO:0000256" key="1">
    <source>
        <dbReference type="SAM" id="Phobius"/>
    </source>
</evidence>
<gene>
    <name evidence="4" type="ORF">UFOPK1421_00473</name>
</gene>
<dbReference type="InterPro" id="IPR045851">
    <property type="entry name" value="AMP-bd_C_sf"/>
</dbReference>
<dbReference type="Pfam" id="PF00501">
    <property type="entry name" value="AMP-binding"/>
    <property type="match status" value="1"/>
</dbReference>
<evidence type="ECO:0000313" key="4">
    <source>
        <dbReference type="EMBL" id="CAB4537838.1"/>
    </source>
</evidence>
<dbReference type="GO" id="GO:0016878">
    <property type="term" value="F:acid-thiol ligase activity"/>
    <property type="evidence" value="ECO:0007669"/>
    <property type="project" value="UniProtKB-ARBA"/>
</dbReference>
<keyword evidence="1" id="KW-0472">Membrane</keyword>
<dbReference type="InterPro" id="IPR025110">
    <property type="entry name" value="AMP-bd_C"/>
</dbReference>
<dbReference type="Gene3D" id="3.30.300.30">
    <property type="match status" value="1"/>
</dbReference>
<dbReference type="AlphaFoldDB" id="A0A6J6BI23"/>
<dbReference type="PANTHER" id="PTHR43767:SF1">
    <property type="entry name" value="NONRIBOSOMAL PEPTIDE SYNTHASE PES1 (EUROFUNG)-RELATED"/>
    <property type="match status" value="1"/>
</dbReference>
<evidence type="ECO:0000259" key="3">
    <source>
        <dbReference type="Pfam" id="PF13193"/>
    </source>
</evidence>
<dbReference type="InterPro" id="IPR050237">
    <property type="entry name" value="ATP-dep_AMP-bd_enzyme"/>
</dbReference>
<feature type="transmembrane region" description="Helical" evidence="1">
    <location>
        <begin position="233"/>
        <end position="257"/>
    </location>
</feature>
<feature type="domain" description="AMP-dependent synthetase/ligase" evidence="2">
    <location>
        <begin position="12"/>
        <end position="383"/>
    </location>
</feature>
<reference evidence="4" key="1">
    <citation type="submission" date="2020-05" db="EMBL/GenBank/DDBJ databases">
        <authorList>
            <person name="Chiriac C."/>
            <person name="Salcher M."/>
            <person name="Ghai R."/>
            <person name="Kavagutti S V."/>
        </authorList>
    </citation>
    <scope>NUCLEOTIDE SEQUENCE</scope>
</reference>
<accession>A0A6J6BI23</accession>
<dbReference type="EMBL" id="CAEZSL010000037">
    <property type="protein sequence ID" value="CAB4537838.1"/>
    <property type="molecule type" value="Genomic_DNA"/>
</dbReference>
<evidence type="ECO:0000259" key="2">
    <source>
        <dbReference type="Pfam" id="PF00501"/>
    </source>
</evidence>
<protein>
    <submittedName>
        <fullName evidence="4">Unannotated protein</fullName>
    </submittedName>
</protein>
<organism evidence="4">
    <name type="scientific">freshwater metagenome</name>
    <dbReference type="NCBI Taxonomy" id="449393"/>
    <lineage>
        <taxon>unclassified sequences</taxon>
        <taxon>metagenomes</taxon>
        <taxon>ecological metagenomes</taxon>
    </lineage>
</organism>
<feature type="domain" description="AMP-binding enzyme C-terminal" evidence="3">
    <location>
        <begin position="455"/>
        <end position="528"/>
    </location>
</feature>
<dbReference type="SUPFAM" id="SSF56801">
    <property type="entry name" value="Acetyl-CoA synthetase-like"/>
    <property type="match status" value="1"/>
</dbReference>